<evidence type="ECO:0000313" key="10">
    <source>
        <dbReference type="Proteomes" id="UP000305511"/>
    </source>
</evidence>
<reference evidence="6 10" key="4">
    <citation type="submission" date="2019-02" db="EMBL/GenBank/DDBJ databases">
        <title>Bacteria dissemination in different level of health care in South Africa: the effectiveness of infections prevention and control.</title>
        <authorList>
            <person name="Shobo C."/>
            <person name="Amoako D.G."/>
            <person name="Allam M."/>
            <person name="Ismail A."/>
            <person name="Bester L.A."/>
            <person name="Essack S.Y."/>
        </authorList>
    </citation>
    <scope>NUCLEOTIDE SEQUENCE [LARGE SCALE GENOMIC DNA]</scope>
    <source>
        <strain evidence="6 10">2SIL2</strain>
    </source>
</reference>
<evidence type="ECO:0000313" key="6">
    <source>
        <dbReference type="EMBL" id="TKK87303.1"/>
    </source>
</evidence>
<comment type="caution">
    <text evidence="3">The sequence shown here is derived from an EMBL/GenBank/DDBJ whole genome shotgun (WGS) entry which is preliminary data.</text>
</comment>
<keyword evidence="2" id="KW-1133">Transmembrane helix</keyword>
<organism evidence="3 7">
    <name type="scientific">Enterococcus faecalis</name>
    <name type="common">Streptococcus faecalis</name>
    <dbReference type="NCBI Taxonomy" id="1351"/>
    <lineage>
        <taxon>Bacteria</taxon>
        <taxon>Bacillati</taxon>
        <taxon>Bacillota</taxon>
        <taxon>Bacilli</taxon>
        <taxon>Lactobacillales</taxon>
        <taxon>Enterococcaceae</taxon>
        <taxon>Enterococcus</taxon>
    </lineage>
</organism>
<feature type="transmembrane region" description="Helical" evidence="2">
    <location>
        <begin position="20"/>
        <end position="39"/>
    </location>
</feature>
<proteinExistence type="predicted"/>
<sequence>MNNFMEELKEALYELRQRKLLMITAIVALVLIIGSIIFIPTMQKNIRAAQVESLVAGPIKSEKVSVLDYKTADKKIQETGAMSVMFAKPSGKQYDQMVKLFNSDKMNEFHRSLYIYPLIYNAGKAQEQYNVSGDEITLVFFENGKEKTRTVVEKSMDLKTQLIPELNRLPMAGVLKDQQKAAQEAEKEAAKTAETQTTTSTTGVAQSTETTTESTDTVPETGE</sequence>
<feature type="compositionally biased region" description="Basic and acidic residues" evidence="1">
    <location>
        <begin position="177"/>
        <end position="191"/>
    </location>
</feature>
<evidence type="ECO:0000313" key="7">
    <source>
        <dbReference type="Proteomes" id="UP000244140"/>
    </source>
</evidence>
<dbReference type="EMBL" id="SIYF01000152">
    <property type="protein sequence ID" value="TKK87303.1"/>
    <property type="molecule type" value="Genomic_DNA"/>
</dbReference>
<dbReference type="Proteomes" id="UP000305511">
    <property type="component" value="Unassembled WGS sequence"/>
</dbReference>
<keyword evidence="2" id="KW-0812">Transmembrane</keyword>
<evidence type="ECO:0000313" key="4">
    <source>
        <dbReference type="EMBL" id="ROX35257.1"/>
    </source>
</evidence>
<evidence type="ECO:0000313" key="8">
    <source>
        <dbReference type="Proteomes" id="UP000254396"/>
    </source>
</evidence>
<protein>
    <submittedName>
        <fullName evidence="3">Uncharacterized protein</fullName>
    </submittedName>
</protein>
<gene>
    <name evidence="3" type="ORF">DAI13_06305</name>
    <name evidence="4" type="ORF">EGW16_02655</name>
    <name evidence="6" type="ORF">EY666_06815</name>
    <name evidence="5" type="ORF">NCTC13379_02574</name>
</gene>
<accession>A0A2J9GQW9</accession>
<dbReference type="AlphaFoldDB" id="A0A2J9GQW9"/>
<keyword evidence="2" id="KW-0472">Membrane</keyword>
<dbReference type="EMBL" id="PZZH01000001">
    <property type="protein sequence ID" value="PTN77368.1"/>
    <property type="molecule type" value="Genomic_DNA"/>
</dbReference>
<dbReference type="EMBL" id="UGIX01000001">
    <property type="protein sequence ID" value="STP67615.1"/>
    <property type="molecule type" value="Genomic_DNA"/>
</dbReference>
<evidence type="ECO:0000256" key="2">
    <source>
        <dbReference type="SAM" id="Phobius"/>
    </source>
</evidence>
<name>A0A2J9GQW9_ENTFL</name>
<evidence type="ECO:0000313" key="9">
    <source>
        <dbReference type="Proteomes" id="UP000281488"/>
    </source>
</evidence>
<dbReference type="Proteomes" id="UP000244140">
    <property type="component" value="Unassembled WGS sequence"/>
</dbReference>
<evidence type="ECO:0000256" key="1">
    <source>
        <dbReference type="SAM" id="MobiDB-lite"/>
    </source>
</evidence>
<feature type="compositionally biased region" description="Low complexity" evidence="1">
    <location>
        <begin position="192"/>
        <end position="223"/>
    </location>
</feature>
<dbReference type="EMBL" id="RKMZ01000001">
    <property type="protein sequence ID" value="ROX35257.1"/>
    <property type="molecule type" value="Genomic_DNA"/>
</dbReference>
<dbReference type="SMR" id="A0A2J9GQW9"/>
<dbReference type="Proteomes" id="UP000254396">
    <property type="component" value="Unassembled WGS sequence"/>
</dbReference>
<feature type="region of interest" description="Disordered" evidence="1">
    <location>
        <begin position="177"/>
        <end position="223"/>
    </location>
</feature>
<reference evidence="3 7" key="1">
    <citation type="submission" date="2018-04" db="EMBL/GenBank/DDBJ databases">
        <authorList>
            <person name="Van Tyne D."/>
        </authorList>
    </citation>
    <scope>NUCLEOTIDE SEQUENCE [LARGE SCALE GENOMIC DNA]</scope>
    <source>
        <strain evidence="3 7">B2535</strain>
    </source>
</reference>
<dbReference type="OMA" id="RLPMWNI"/>
<dbReference type="Proteomes" id="UP000281488">
    <property type="component" value="Unassembled WGS sequence"/>
</dbReference>
<reference evidence="5 8" key="2">
    <citation type="submission" date="2018-06" db="EMBL/GenBank/DDBJ databases">
        <authorList>
            <consortium name="Pathogen Informatics"/>
            <person name="Doyle S."/>
        </authorList>
    </citation>
    <scope>NUCLEOTIDE SEQUENCE [LARGE SCALE GENOMIC DNA]</scope>
    <source>
        <strain evidence="5 8">NCTC13379</strain>
    </source>
</reference>
<evidence type="ECO:0000313" key="3">
    <source>
        <dbReference type="EMBL" id="PTN77368.1"/>
    </source>
</evidence>
<reference evidence="4 9" key="3">
    <citation type="submission" date="2018-10" db="EMBL/GenBank/DDBJ databases">
        <title>Genotypes and phenotypes of Enterococci isolated from broiler chickens.</title>
        <authorList>
            <person name="Muhammad A.R."/>
            <person name="Diarra M.S."/>
        </authorList>
    </citation>
    <scope>NUCLEOTIDE SEQUENCE [LARGE SCALE GENOMIC DNA]</scope>
    <source>
        <strain evidence="4 9">LIT2 A36'</strain>
    </source>
</reference>
<evidence type="ECO:0000313" key="5">
    <source>
        <dbReference type="EMBL" id="STP67615.1"/>
    </source>
</evidence>